<organism evidence="1">
    <name type="scientific">Physcomitrium patens</name>
    <name type="common">Spreading-leaved earth moss</name>
    <name type="synonym">Physcomitrella patens</name>
    <dbReference type="NCBI Taxonomy" id="3218"/>
    <lineage>
        <taxon>Eukaryota</taxon>
        <taxon>Viridiplantae</taxon>
        <taxon>Streptophyta</taxon>
        <taxon>Embryophyta</taxon>
        <taxon>Bryophyta</taxon>
        <taxon>Bryophytina</taxon>
        <taxon>Bryopsida</taxon>
        <taxon>Funariidae</taxon>
        <taxon>Funariales</taxon>
        <taxon>Funariaceae</taxon>
        <taxon>Physcomitrium</taxon>
    </lineage>
</organism>
<accession>A0A2K1L2A9</accession>
<evidence type="ECO:0000313" key="1">
    <source>
        <dbReference type="EMBL" id="PNR60165.1"/>
    </source>
</evidence>
<reference evidence="2" key="3">
    <citation type="submission" date="2020-12" db="UniProtKB">
        <authorList>
            <consortium name="EnsemblPlants"/>
        </authorList>
    </citation>
    <scope>IDENTIFICATION</scope>
</reference>
<dbReference type="Gramene" id="Pp3c2_19810V3.1">
    <property type="protein sequence ID" value="PAC:32935609.CDS.1"/>
    <property type="gene ID" value="Pp3c2_19810"/>
</dbReference>
<dbReference type="InParanoid" id="A0A2K1L2A9"/>
<dbReference type="EnsemblPlants" id="Pp3c2_19810V3.2">
    <property type="protein sequence ID" value="PAC:32935610.CDS.1"/>
    <property type="gene ID" value="Pp3c2_19810"/>
</dbReference>
<name>A0A2K1L2A9_PHYPA</name>
<reference evidence="1 3" key="2">
    <citation type="journal article" date="2018" name="Plant J.">
        <title>The Physcomitrella patens chromosome-scale assembly reveals moss genome structure and evolution.</title>
        <authorList>
            <person name="Lang D."/>
            <person name="Ullrich K.K."/>
            <person name="Murat F."/>
            <person name="Fuchs J."/>
            <person name="Jenkins J."/>
            <person name="Haas F.B."/>
            <person name="Piednoel M."/>
            <person name="Gundlach H."/>
            <person name="Van Bel M."/>
            <person name="Meyberg R."/>
            <person name="Vives C."/>
            <person name="Morata J."/>
            <person name="Symeonidi A."/>
            <person name="Hiss M."/>
            <person name="Muchero W."/>
            <person name="Kamisugi Y."/>
            <person name="Saleh O."/>
            <person name="Blanc G."/>
            <person name="Decker E.L."/>
            <person name="van Gessel N."/>
            <person name="Grimwood J."/>
            <person name="Hayes R.D."/>
            <person name="Graham S.W."/>
            <person name="Gunter L.E."/>
            <person name="McDaniel S.F."/>
            <person name="Hoernstein S.N.W."/>
            <person name="Larsson A."/>
            <person name="Li F.W."/>
            <person name="Perroud P.F."/>
            <person name="Phillips J."/>
            <person name="Ranjan P."/>
            <person name="Rokshar D.S."/>
            <person name="Rothfels C.J."/>
            <person name="Schneider L."/>
            <person name="Shu S."/>
            <person name="Stevenson D.W."/>
            <person name="Thummler F."/>
            <person name="Tillich M."/>
            <person name="Villarreal Aguilar J.C."/>
            <person name="Widiez T."/>
            <person name="Wong G.K."/>
            <person name="Wymore A."/>
            <person name="Zhang Y."/>
            <person name="Zimmer A.D."/>
            <person name="Quatrano R.S."/>
            <person name="Mayer K.F.X."/>
            <person name="Goodstein D."/>
            <person name="Casacuberta J.M."/>
            <person name="Vandepoele K."/>
            <person name="Reski R."/>
            <person name="Cuming A.C."/>
            <person name="Tuskan G.A."/>
            <person name="Maumus F."/>
            <person name="Salse J."/>
            <person name="Schmutz J."/>
            <person name="Rensing S.A."/>
        </authorList>
    </citation>
    <scope>NUCLEOTIDE SEQUENCE [LARGE SCALE GENOMIC DNA]</scope>
    <source>
        <strain evidence="2 3">cv. Gransden 2004</strain>
    </source>
</reference>
<dbReference type="Gramene" id="Pp3c2_19810V3.2">
    <property type="protein sequence ID" value="PAC:32935610.CDS.1"/>
    <property type="gene ID" value="Pp3c2_19810"/>
</dbReference>
<reference evidence="1 3" key="1">
    <citation type="journal article" date="2008" name="Science">
        <title>The Physcomitrella genome reveals evolutionary insights into the conquest of land by plants.</title>
        <authorList>
            <person name="Rensing S."/>
            <person name="Lang D."/>
            <person name="Zimmer A."/>
            <person name="Terry A."/>
            <person name="Salamov A."/>
            <person name="Shapiro H."/>
            <person name="Nishiyama T."/>
            <person name="Perroud P.-F."/>
            <person name="Lindquist E."/>
            <person name="Kamisugi Y."/>
            <person name="Tanahashi T."/>
            <person name="Sakakibara K."/>
            <person name="Fujita T."/>
            <person name="Oishi K."/>
            <person name="Shin-I T."/>
            <person name="Kuroki Y."/>
            <person name="Toyoda A."/>
            <person name="Suzuki Y."/>
            <person name="Hashimoto A."/>
            <person name="Yamaguchi K."/>
            <person name="Sugano A."/>
            <person name="Kohara Y."/>
            <person name="Fujiyama A."/>
            <person name="Anterola A."/>
            <person name="Aoki S."/>
            <person name="Ashton N."/>
            <person name="Barbazuk W.B."/>
            <person name="Barker E."/>
            <person name="Bennetzen J."/>
            <person name="Bezanilla M."/>
            <person name="Blankenship R."/>
            <person name="Cho S.H."/>
            <person name="Dutcher S."/>
            <person name="Estelle M."/>
            <person name="Fawcett J.A."/>
            <person name="Gundlach H."/>
            <person name="Hanada K."/>
            <person name="Heyl A."/>
            <person name="Hicks K.A."/>
            <person name="Hugh J."/>
            <person name="Lohr M."/>
            <person name="Mayer K."/>
            <person name="Melkozernov A."/>
            <person name="Murata T."/>
            <person name="Nelson D."/>
            <person name="Pils B."/>
            <person name="Prigge M."/>
            <person name="Reiss B."/>
            <person name="Renner T."/>
            <person name="Rombauts S."/>
            <person name="Rushton P."/>
            <person name="Sanderfoot A."/>
            <person name="Schween G."/>
            <person name="Shiu S.-H."/>
            <person name="Stueber K."/>
            <person name="Theodoulou F.L."/>
            <person name="Tu H."/>
            <person name="Van de Peer Y."/>
            <person name="Verrier P.J."/>
            <person name="Waters E."/>
            <person name="Wood A."/>
            <person name="Yang L."/>
            <person name="Cove D."/>
            <person name="Cuming A."/>
            <person name="Hasebe M."/>
            <person name="Lucas S."/>
            <person name="Mishler D.B."/>
            <person name="Reski R."/>
            <person name="Grigoriev I."/>
            <person name="Quatrano R.S."/>
            <person name="Boore J.L."/>
        </authorList>
    </citation>
    <scope>NUCLEOTIDE SEQUENCE [LARGE SCALE GENOMIC DNA]</scope>
    <source>
        <strain evidence="2 3">cv. Gransden 2004</strain>
    </source>
</reference>
<protein>
    <submittedName>
        <fullName evidence="1 2">Uncharacterized protein</fullName>
    </submittedName>
</protein>
<dbReference type="EMBL" id="ABEU02000002">
    <property type="protein sequence ID" value="PNR60165.1"/>
    <property type="molecule type" value="Genomic_DNA"/>
</dbReference>
<gene>
    <name evidence="1" type="ORF">PHYPA_002958</name>
</gene>
<keyword evidence="3" id="KW-1185">Reference proteome</keyword>
<dbReference type="Proteomes" id="UP000006727">
    <property type="component" value="Chromosome 2"/>
</dbReference>
<evidence type="ECO:0000313" key="2">
    <source>
        <dbReference type="EnsemblPlants" id="PAC:32935609.CDS.1"/>
    </source>
</evidence>
<evidence type="ECO:0000313" key="3">
    <source>
        <dbReference type="Proteomes" id="UP000006727"/>
    </source>
</evidence>
<dbReference type="AlphaFoldDB" id="A0A2K1L2A9"/>
<sequence>MTGPRPMMPYPRCLPFSEFATVRGGTTDLAALVVVSIVLSEVQNSGRYIIVLSGCHGDTAS</sequence>
<dbReference type="PaxDb" id="3218-PP1S336_31V6.1"/>
<proteinExistence type="predicted"/>
<dbReference type="EnsemblPlants" id="Pp3c2_19810V3.1">
    <property type="protein sequence ID" value="PAC:32935609.CDS.1"/>
    <property type="gene ID" value="Pp3c2_19810"/>
</dbReference>